<dbReference type="Proteomes" id="UP000612055">
    <property type="component" value="Unassembled WGS sequence"/>
</dbReference>
<feature type="compositionally biased region" description="Low complexity" evidence="1">
    <location>
        <begin position="402"/>
        <end position="421"/>
    </location>
</feature>
<evidence type="ECO:0000256" key="1">
    <source>
        <dbReference type="SAM" id="MobiDB-lite"/>
    </source>
</evidence>
<reference evidence="2" key="1">
    <citation type="journal article" date="2020" name="bioRxiv">
        <title>Comparative genomics of Chlamydomonas.</title>
        <authorList>
            <person name="Craig R.J."/>
            <person name="Hasan A.R."/>
            <person name="Ness R.W."/>
            <person name="Keightley P.D."/>
        </authorList>
    </citation>
    <scope>NUCLEOTIDE SEQUENCE</scope>
    <source>
        <strain evidence="2">CCAP 11/70</strain>
    </source>
</reference>
<feature type="region of interest" description="Disordered" evidence="1">
    <location>
        <begin position="397"/>
        <end position="452"/>
    </location>
</feature>
<accession>A0A836C4P1</accession>
<proteinExistence type="predicted"/>
<dbReference type="EMBL" id="JAEHOE010000007">
    <property type="protein sequence ID" value="KAG2499108.1"/>
    <property type="molecule type" value="Genomic_DNA"/>
</dbReference>
<feature type="compositionally biased region" description="Pro residues" evidence="1">
    <location>
        <begin position="429"/>
        <end position="447"/>
    </location>
</feature>
<dbReference type="AlphaFoldDB" id="A0A836C4P1"/>
<evidence type="ECO:0000313" key="3">
    <source>
        <dbReference type="Proteomes" id="UP000612055"/>
    </source>
</evidence>
<comment type="caution">
    <text evidence="2">The sequence shown here is derived from an EMBL/GenBank/DDBJ whole genome shotgun (WGS) entry which is preliminary data.</text>
</comment>
<keyword evidence="3" id="KW-1185">Reference proteome</keyword>
<protein>
    <submittedName>
        <fullName evidence="2">Uncharacterized protein</fullName>
    </submittedName>
</protein>
<organism evidence="2 3">
    <name type="scientific">Edaphochlamys debaryana</name>
    <dbReference type="NCBI Taxonomy" id="47281"/>
    <lineage>
        <taxon>Eukaryota</taxon>
        <taxon>Viridiplantae</taxon>
        <taxon>Chlorophyta</taxon>
        <taxon>core chlorophytes</taxon>
        <taxon>Chlorophyceae</taxon>
        <taxon>CS clade</taxon>
        <taxon>Chlamydomonadales</taxon>
        <taxon>Chlamydomonadales incertae sedis</taxon>
        <taxon>Edaphochlamys</taxon>
    </lineage>
</organism>
<name>A0A836C4P1_9CHLO</name>
<evidence type="ECO:0000313" key="2">
    <source>
        <dbReference type="EMBL" id="KAG2499108.1"/>
    </source>
</evidence>
<sequence>MIVSTWYKYASLVTSGAPSQLASEQFQRSILAETLLRIEHLNLPAIASVICSLGTLSGQLGHMLTDRLGVYMVTLVEARVLQLIKEANGTPLDADSVCRLWQGLDSARCNWTTDFLSRLADRTLLDAAGWDRGHVAQAATRLARLYRRLDLALSNAQAASLAIAITNSSDLWVGSTTDLALAADELLAAAAFGATNSALSRKAAEASGSGSAASAPASRSASVTKAGAGASASGSNAGAGAAPGPAAFYLSKHVVKRLHDAALRMPPYVALRKGRSAVATALLDSVRLGYQPTASEAADWSVLILEQLDAMHGPSARAKLGPSTAAKEFSLAVAALAGCEAFTPSPELRDRVRSEAELLRGYGPSEAKRLQAVVGVWEVPISKDAALKLKQAIATPKPPKQPAAAAAPAQAQQGSIMPRAGSRGGVGGPPQPPPNGRVPQLPRPPPMQHHSYRPVVDHVPAHRAPVGVIGARRVRPLPPPGAVAGRKAPSVPQPSVQEHQQASALKYEKARATIWSGH</sequence>
<gene>
    <name evidence="2" type="ORF">HYH03_002693</name>
</gene>